<organism evidence="2 3">
    <name type="scientific">Pseudothauera nasutitermitis</name>
    <dbReference type="NCBI Taxonomy" id="2565930"/>
    <lineage>
        <taxon>Bacteria</taxon>
        <taxon>Pseudomonadati</taxon>
        <taxon>Pseudomonadota</taxon>
        <taxon>Betaproteobacteria</taxon>
        <taxon>Rhodocyclales</taxon>
        <taxon>Zoogloeaceae</taxon>
        <taxon>Pseudothauera</taxon>
    </lineage>
</organism>
<keyword evidence="3" id="KW-1185">Reference proteome</keyword>
<evidence type="ECO:0000259" key="1">
    <source>
        <dbReference type="Pfam" id="PF00535"/>
    </source>
</evidence>
<accession>A0A4S4AYE9</accession>
<dbReference type="InterPro" id="IPR050834">
    <property type="entry name" value="Glycosyltransf_2"/>
</dbReference>
<keyword evidence="2" id="KW-0808">Transferase</keyword>
<dbReference type="PANTHER" id="PTHR43685">
    <property type="entry name" value="GLYCOSYLTRANSFERASE"/>
    <property type="match status" value="1"/>
</dbReference>
<dbReference type="PANTHER" id="PTHR43685:SF2">
    <property type="entry name" value="GLYCOSYLTRANSFERASE 2-LIKE DOMAIN-CONTAINING PROTEIN"/>
    <property type="match status" value="1"/>
</dbReference>
<dbReference type="Proteomes" id="UP000308430">
    <property type="component" value="Unassembled WGS sequence"/>
</dbReference>
<name>A0A4S4AYE9_9RHOO</name>
<dbReference type="InterPro" id="IPR029044">
    <property type="entry name" value="Nucleotide-diphossugar_trans"/>
</dbReference>
<evidence type="ECO:0000313" key="3">
    <source>
        <dbReference type="Proteomes" id="UP000308430"/>
    </source>
</evidence>
<gene>
    <name evidence="2" type="ORF">E6C76_13755</name>
</gene>
<dbReference type="InterPro" id="IPR001173">
    <property type="entry name" value="Glyco_trans_2-like"/>
</dbReference>
<feature type="domain" description="Glycosyltransferase 2-like" evidence="1">
    <location>
        <begin position="4"/>
        <end position="127"/>
    </location>
</feature>
<dbReference type="Pfam" id="PF00535">
    <property type="entry name" value="Glycos_transf_2"/>
    <property type="match status" value="1"/>
</dbReference>
<proteinExistence type="predicted"/>
<dbReference type="RefSeq" id="WP_136348813.1">
    <property type="nucleotide sequence ID" value="NZ_SSOC01000005.1"/>
</dbReference>
<dbReference type="EMBL" id="SSOC01000005">
    <property type="protein sequence ID" value="THF63652.1"/>
    <property type="molecule type" value="Genomic_DNA"/>
</dbReference>
<comment type="caution">
    <text evidence="2">The sequence shown here is derived from an EMBL/GenBank/DDBJ whole genome shotgun (WGS) entry which is preliminary data.</text>
</comment>
<reference evidence="2 3" key="1">
    <citation type="submission" date="2019-04" db="EMBL/GenBank/DDBJ databases">
        <title>Azoarcus nasutitermitis sp. nov. isolated from termite nest.</title>
        <authorList>
            <person name="Lin S.-Y."/>
            <person name="Hameed A."/>
            <person name="Hsu Y.-H."/>
            <person name="Young C.-C."/>
        </authorList>
    </citation>
    <scope>NUCLEOTIDE SEQUENCE [LARGE SCALE GENOMIC DNA]</scope>
    <source>
        <strain evidence="2 3">CC-YHH838</strain>
    </source>
</reference>
<protein>
    <submittedName>
        <fullName evidence="2">Glycosyltransferase family 2 protein</fullName>
    </submittedName>
</protein>
<dbReference type="SUPFAM" id="SSF53448">
    <property type="entry name" value="Nucleotide-diphospho-sugar transferases"/>
    <property type="match status" value="1"/>
</dbReference>
<dbReference type="AlphaFoldDB" id="A0A4S4AYE9"/>
<dbReference type="Gene3D" id="3.90.550.10">
    <property type="entry name" value="Spore Coat Polysaccharide Biosynthesis Protein SpsA, Chain A"/>
    <property type="match status" value="1"/>
</dbReference>
<dbReference type="GO" id="GO:0016740">
    <property type="term" value="F:transferase activity"/>
    <property type="evidence" value="ECO:0007669"/>
    <property type="project" value="UniProtKB-KW"/>
</dbReference>
<dbReference type="OrthoDB" id="9802649at2"/>
<sequence length="323" mass="35473">MKISVVIPTFNRRHLLGEAIDSALAQGEPGLEVEVIVVDDGSTDGTLEWLAEAYAGKPVRVLANARAKGPAGARNTGMLAADGELVALLDSDDAYLPGHLAAAAAAFAAHAQLGLVFGRARYEQDGVAVDYMGPNFERKLAQAPLAFEAGGVRGYGPGWFAHLLEHGCYFNLSSVVLRREAARERMDEQLRIAEDYEFWVRLARRWPAACLPGEHIRYRLHDANISFESSASAAEHAPMQLAAYRLMLDYPGLADAERACIRDHMAGVLFDWGWRCRQHRRLGEAARRHAQALRFGRRARNLLALAKLPLAALRPSGGMEPER</sequence>
<evidence type="ECO:0000313" key="2">
    <source>
        <dbReference type="EMBL" id="THF63652.1"/>
    </source>
</evidence>